<proteinExistence type="predicted"/>
<dbReference type="RefSeq" id="WP_015747915.1">
    <property type="nucleotide sequence ID" value="NC_013235.1"/>
</dbReference>
<dbReference type="InParanoid" id="C8X8I1"/>
<dbReference type="EMBL" id="CP001737">
    <property type="protein sequence ID" value="ACV79036.1"/>
    <property type="molecule type" value="Genomic_DNA"/>
</dbReference>
<protein>
    <recommendedName>
        <fullName evidence="2">DUF7007 domain-containing protein</fullName>
    </recommendedName>
</protein>
<accession>C8X8I1</accession>
<reference evidence="3 4" key="2">
    <citation type="journal article" date="2010" name="Stand. Genomic Sci.">
        <title>Complete genome sequence of Nakamurella multipartita type strain (Y-104).</title>
        <authorList>
            <person name="Tice H."/>
            <person name="Mayilraj S."/>
            <person name="Sims D."/>
            <person name="Lapidus A."/>
            <person name="Nolan M."/>
            <person name="Lucas S."/>
            <person name="Glavina Del Rio T."/>
            <person name="Copeland A."/>
            <person name="Cheng J.F."/>
            <person name="Meincke L."/>
            <person name="Bruce D."/>
            <person name="Goodwin L."/>
            <person name="Pitluck S."/>
            <person name="Ivanova N."/>
            <person name="Mavromatis K."/>
            <person name="Ovchinnikova G."/>
            <person name="Pati A."/>
            <person name="Chen A."/>
            <person name="Palaniappan K."/>
            <person name="Land M."/>
            <person name="Hauser L."/>
            <person name="Chang Y.J."/>
            <person name="Jeffries C.D."/>
            <person name="Detter J.C."/>
            <person name="Brettin T."/>
            <person name="Rohde M."/>
            <person name="Goker M."/>
            <person name="Bristow J."/>
            <person name="Eisen J.A."/>
            <person name="Markowitz V."/>
            <person name="Hugenholtz P."/>
            <person name="Kyrpides N.C."/>
            <person name="Klenk H.P."/>
            <person name="Chen F."/>
        </authorList>
    </citation>
    <scope>NUCLEOTIDE SEQUENCE [LARGE SCALE GENOMIC DNA]</scope>
    <source>
        <strain evidence="4">ATCC 700099 / DSM 44233 / CIP 104796 / JCM 9543 / NBRC 105858 / Y-104</strain>
    </source>
</reference>
<organism evidence="3 4">
    <name type="scientific">Nakamurella multipartita (strain ATCC 700099 / DSM 44233 / CIP 104796 / JCM 9543 / NBRC 105858 / Y-104)</name>
    <name type="common">Microsphaera multipartita</name>
    <dbReference type="NCBI Taxonomy" id="479431"/>
    <lineage>
        <taxon>Bacteria</taxon>
        <taxon>Bacillati</taxon>
        <taxon>Actinomycetota</taxon>
        <taxon>Actinomycetes</taxon>
        <taxon>Nakamurellales</taxon>
        <taxon>Nakamurellaceae</taxon>
        <taxon>Nakamurella</taxon>
    </lineage>
</organism>
<keyword evidence="4" id="KW-1185">Reference proteome</keyword>
<dbReference type="Proteomes" id="UP000002218">
    <property type="component" value="Chromosome"/>
</dbReference>
<dbReference type="AlphaFoldDB" id="C8X8I1"/>
<reference evidence="4" key="1">
    <citation type="submission" date="2009-09" db="EMBL/GenBank/DDBJ databases">
        <title>The complete genome of Nakamurella multipartita DSM 44233.</title>
        <authorList>
            <consortium name="US DOE Joint Genome Institute (JGI-PGF)"/>
            <person name="Lucas S."/>
            <person name="Copeland A."/>
            <person name="Lapidus A."/>
            <person name="Glavina del Rio T."/>
            <person name="Dalin E."/>
            <person name="Tice H."/>
            <person name="Bruce D."/>
            <person name="Goodwin L."/>
            <person name="Pitluck S."/>
            <person name="Kyrpides N."/>
            <person name="Mavromatis K."/>
            <person name="Ivanova N."/>
            <person name="Ovchinnikova G."/>
            <person name="Sims D."/>
            <person name="Meincke L."/>
            <person name="Brettin T."/>
            <person name="Detter J.C."/>
            <person name="Han C."/>
            <person name="Larimer F."/>
            <person name="Land M."/>
            <person name="Hauser L."/>
            <person name="Markowitz V."/>
            <person name="Cheng J.-F."/>
            <person name="Hugenholtz P."/>
            <person name="Woyke T."/>
            <person name="Wu D."/>
            <person name="Klenk H.-P."/>
            <person name="Eisen J.A."/>
        </authorList>
    </citation>
    <scope>NUCLEOTIDE SEQUENCE [LARGE SCALE GENOMIC DNA]</scope>
    <source>
        <strain evidence="4">ATCC 700099 / DSM 44233 / CIP 104796 / JCM 9543 / NBRC 105858 / Y-104</strain>
    </source>
</reference>
<feature type="compositionally biased region" description="Acidic residues" evidence="1">
    <location>
        <begin position="34"/>
        <end position="45"/>
    </location>
</feature>
<evidence type="ECO:0000256" key="1">
    <source>
        <dbReference type="SAM" id="MobiDB-lite"/>
    </source>
</evidence>
<dbReference type="eggNOG" id="ENOG5033BAG">
    <property type="taxonomic scope" value="Bacteria"/>
</dbReference>
<gene>
    <name evidence="3" type="ordered locus">Namu_2690</name>
</gene>
<dbReference type="Pfam" id="PF22653">
    <property type="entry name" value="DUF7007"/>
    <property type="match status" value="1"/>
</dbReference>
<sequence length="332" mass="36807">MTDQQHRQPKGIRVGGQYAAQERSPSQVVLDDLGFTDDDQLDADWESANRESRSTADGPGLSERGPGVDEPGLRETRQWATAAVGVGTDTPWGTAEEIAVVAPGISRVGTAEHGGWRLSPERNAAVPDDLREESGWYELDCAWAKAAIAFPDEPGVIGINERMRGIDDRADADGITHVERVVRDHYPHEYERFTGRRVLPGQSTVRDREFTDREKLEHRMNYRAVTDDDRQLARHMYEQMGPVVAGNMDAKARKVMTIPHGMLLQGCRSGDHRVDVAVRHLGLGLREVVVFDSRGTVLGSAATRGQGELQKAMLAIGDGRVDELRTLDRRLR</sequence>
<dbReference type="STRING" id="479431.Namu_2690"/>
<feature type="region of interest" description="Disordered" evidence="1">
    <location>
        <begin position="1"/>
        <end position="74"/>
    </location>
</feature>
<dbReference type="OrthoDB" id="5124200at2"/>
<dbReference type="KEGG" id="nml:Namu_2690"/>
<evidence type="ECO:0000259" key="2">
    <source>
        <dbReference type="Pfam" id="PF22653"/>
    </source>
</evidence>
<feature type="domain" description="DUF7007" evidence="2">
    <location>
        <begin position="87"/>
        <end position="214"/>
    </location>
</feature>
<evidence type="ECO:0000313" key="4">
    <source>
        <dbReference type="Proteomes" id="UP000002218"/>
    </source>
</evidence>
<dbReference type="InterPro" id="IPR054276">
    <property type="entry name" value="DUF7007"/>
</dbReference>
<dbReference type="HOGENOM" id="CLU_836324_0_0_11"/>
<name>C8X8I1_NAKMY</name>
<evidence type="ECO:0000313" key="3">
    <source>
        <dbReference type="EMBL" id="ACV79036.1"/>
    </source>
</evidence>